<feature type="chain" id="PRO_5043631267" description="FAS1 domain-containing protein" evidence="3">
    <location>
        <begin position="20"/>
        <end position="242"/>
    </location>
</feature>
<dbReference type="InterPro" id="IPR000782">
    <property type="entry name" value="FAS1_domain"/>
</dbReference>
<feature type="compositionally biased region" description="Basic and acidic residues" evidence="2">
    <location>
        <begin position="143"/>
        <end position="162"/>
    </location>
</feature>
<feature type="region of interest" description="Disordered" evidence="2">
    <location>
        <begin position="116"/>
        <end position="162"/>
    </location>
</feature>
<feature type="signal peptide" evidence="3">
    <location>
        <begin position="1"/>
        <end position="19"/>
    </location>
</feature>
<evidence type="ECO:0000313" key="5">
    <source>
        <dbReference type="EMBL" id="KAK5058884.1"/>
    </source>
</evidence>
<evidence type="ECO:0000256" key="1">
    <source>
        <dbReference type="ARBA" id="ARBA00022729"/>
    </source>
</evidence>
<gene>
    <name evidence="5" type="ORF">LTR84_011148</name>
</gene>
<evidence type="ECO:0000256" key="3">
    <source>
        <dbReference type="SAM" id="SignalP"/>
    </source>
</evidence>
<dbReference type="EMBL" id="JAVRRD010000005">
    <property type="protein sequence ID" value="KAK5058884.1"/>
    <property type="molecule type" value="Genomic_DNA"/>
</dbReference>
<evidence type="ECO:0000259" key="4">
    <source>
        <dbReference type="PROSITE" id="PS50213"/>
    </source>
</evidence>
<feature type="compositionally biased region" description="Polar residues" evidence="2">
    <location>
        <begin position="31"/>
        <end position="54"/>
    </location>
</feature>
<dbReference type="InterPro" id="IPR036378">
    <property type="entry name" value="FAS1_dom_sf"/>
</dbReference>
<reference evidence="5 6" key="1">
    <citation type="submission" date="2023-08" db="EMBL/GenBank/DDBJ databases">
        <title>Black Yeasts Isolated from many extreme environments.</title>
        <authorList>
            <person name="Coleine C."/>
            <person name="Stajich J.E."/>
            <person name="Selbmann L."/>
        </authorList>
    </citation>
    <scope>NUCLEOTIDE SEQUENCE [LARGE SCALE GENOMIC DNA]</scope>
    <source>
        <strain evidence="5 6">CCFEE 5792</strain>
    </source>
</reference>
<keyword evidence="6" id="KW-1185">Reference proteome</keyword>
<dbReference type="AlphaFoldDB" id="A0AAV9NIV2"/>
<dbReference type="PANTHER" id="PTHR28156:SF1">
    <property type="entry name" value="FAS1 DOMAIN-CONTAINING PROTEIN YDR262W"/>
    <property type="match status" value="1"/>
</dbReference>
<accession>A0AAV9NIV2</accession>
<evidence type="ECO:0000256" key="2">
    <source>
        <dbReference type="SAM" id="MobiDB-lite"/>
    </source>
</evidence>
<feature type="compositionally biased region" description="Low complexity" evidence="2">
    <location>
        <begin position="57"/>
        <end position="91"/>
    </location>
</feature>
<name>A0AAV9NIV2_9EURO</name>
<feature type="domain" description="FAS1" evidence="4">
    <location>
        <begin position="88"/>
        <end position="239"/>
    </location>
</feature>
<organism evidence="5 6">
    <name type="scientific">Exophiala bonariae</name>
    <dbReference type="NCBI Taxonomy" id="1690606"/>
    <lineage>
        <taxon>Eukaryota</taxon>
        <taxon>Fungi</taxon>
        <taxon>Dikarya</taxon>
        <taxon>Ascomycota</taxon>
        <taxon>Pezizomycotina</taxon>
        <taxon>Eurotiomycetes</taxon>
        <taxon>Chaetothyriomycetidae</taxon>
        <taxon>Chaetothyriales</taxon>
        <taxon>Herpotrichiellaceae</taxon>
        <taxon>Exophiala</taxon>
    </lineage>
</organism>
<comment type="caution">
    <text evidence="5">The sequence shown here is derived from an EMBL/GenBank/DDBJ whole genome shotgun (WGS) entry which is preliminary data.</text>
</comment>
<dbReference type="SUPFAM" id="SSF82153">
    <property type="entry name" value="FAS1 domain"/>
    <property type="match status" value="1"/>
</dbReference>
<dbReference type="GeneID" id="89979302"/>
<dbReference type="Gene3D" id="2.30.180.10">
    <property type="entry name" value="FAS1 domain"/>
    <property type="match status" value="1"/>
</dbReference>
<dbReference type="InterPro" id="IPR040200">
    <property type="entry name" value="Mug57-like"/>
</dbReference>
<keyword evidence="1 3" id="KW-0732">Signal</keyword>
<dbReference type="PROSITE" id="PS50213">
    <property type="entry name" value="FAS1"/>
    <property type="match status" value="1"/>
</dbReference>
<evidence type="ECO:0000313" key="6">
    <source>
        <dbReference type="Proteomes" id="UP001358417"/>
    </source>
</evidence>
<dbReference type="RefSeq" id="XP_064709407.1">
    <property type="nucleotide sequence ID" value="XM_064854681.1"/>
</dbReference>
<feature type="compositionally biased region" description="Polar residues" evidence="2">
    <location>
        <begin position="116"/>
        <end position="129"/>
    </location>
</feature>
<dbReference type="PANTHER" id="PTHR28156">
    <property type="entry name" value="FAS1 DOMAIN-CONTAINING PROTEIN YDR262W"/>
    <property type="match status" value="1"/>
</dbReference>
<dbReference type="Proteomes" id="UP001358417">
    <property type="component" value="Unassembled WGS sequence"/>
</dbReference>
<proteinExistence type="predicted"/>
<protein>
    <recommendedName>
        <fullName evidence="4">FAS1 domain-containing protein</fullName>
    </recommendedName>
</protein>
<sequence length="242" mass="26273">MRHALLAASIFSSLSLAAAIYPFDAIRNSGSTPSPLIAITNQPDHEAQAQQQNPIMPVDQPDQPSSSSSGPSAENPNPDPSTSSSTSTLSISDILPQTRKINIFASLTRDIDSVTTRLDSTNPSSNTTLLAPLNSAMQSLPRKPWEDRPGDDSSVRAESNEDKAAGNLARFVLEHVVPVSPWLEGRENALQTLGGRRLWWEWERRDGEKVRVVKPGDLIVDEVVGRVGNGEVWAVKGVVNYE</sequence>
<feature type="region of interest" description="Disordered" evidence="2">
    <location>
        <begin position="31"/>
        <end position="91"/>
    </location>
</feature>